<dbReference type="Proteomes" id="UP000887575">
    <property type="component" value="Unassembled WGS sequence"/>
</dbReference>
<evidence type="ECO:0000256" key="1">
    <source>
        <dbReference type="ARBA" id="ARBA00011518"/>
    </source>
</evidence>
<dbReference type="Pfam" id="PF01484">
    <property type="entry name" value="Col_cuticle_N"/>
    <property type="match status" value="1"/>
</dbReference>
<feature type="compositionally biased region" description="Pro residues" evidence="4">
    <location>
        <begin position="267"/>
        <end position="281"/>
    </location>
</feature>
<keyword evidence="5" id="KW-1133">Transmembrane helix</keyword>
<evidence type="ECO:0000313" key="7">
    <source>
        <dbReference type="Proteomes" id="UP000887575"/>
    </source>
</evidence>
<keyword evidence="5" id="KW-0472">Membrane</keyword>
<dbReference type="Pfam" id="PF01391">
    <property type="entry name" value="Collagen"/>
    <property type="match status" value="1"/>
</dbReference>
<dbReference type="PANTHER" id="PTHR24637">
    <property type="entry name" value="COLLAGEN"/>
    <property type="match status" value="1"/>
</dbReference>
<comment type="subunit">
    <text evidence="1">Collagen polypeptide chains are complexed within the cuticle by disulfide bonds and other types of covalent cross-links.</text>
</comment>
<feature type="transmembrane region" description="Helical" evidence="5">
    <location>
        <begin position="25"/>
        <end position="48"/>
    </location>
</feature>
<evidence type="ECO:0000256" key="5">
    <source>
        <dbReference type="SAM" id="Phobius"/>
    </source>
</evidence>
<evidence type="ECO:0000256" key="2">
    <source>
        <dbReference type="ARBA" id="ARBA00022737"/>
    </source>
</evidence>
<feature type="compositionally biased region" description="Basic and acidic residues" evidence="4">
    <location>
        <begin position="305"/>
        <end position="318"/>
    </location>
</feature>
<dbReference type="SMART" id="SM01088">
    <property type="entry name" value="Col_cuticle_N"/>
    <property type="match status" value="1"/>
</dbReference>
<proteinExistence type="predicted"/>
<accession>A0AAF3EWT4</accession>
<evidence type="ECO:0000259" key="6">
    <source>
        <dbReference type="SMART" id="SM01088"/>
    </source>
</evidence>
<feature type="region of interest" description="Disordered" evidence="4">
    <location>
        <begin position="158"/>
        <end position="345"/>
    </location>
</feature>
<dbReference type="InterPro" id="IPR008160">
    <property type="entry name" value="Collagen"/>
</dbReference>
<name>A0AAF3EWT4_9BILA</name>
<dbReference type="PANTHER" id="PTHR24637:SF301">
    <property type="entry name" value="NEMATODE CUTICLE COLLAGEN N-TERMINAL DOMAIN-CONTAINING PROTEIN"/>
    <property type="match status" value="1"/>
</dbReference>
<reference evidence="8" key="1">
    <citation type="submission" date="2024-02" db="UniProtKB">
        <authorList>
            <consortium name="WormBaseParasite"/>
        </authorList>
    </citation>
    <scope>IDENTIFICATION</scope>
</reference>
<evidence type="ECO:0000256" key="4">
    <source>
        <dbReference type="SAM" id="MobiDB-lite"/>
    </source>
</evidence>
<organism evidence="7 8">
    <name type="scientific">Mesorhabditis belari</name>
    <dbReference type="NCBI Taxonomy" id="2138241"/>
    <lineage>
        <taxon>Eukaryota</taxon>
        <taxon>Metazoa</taxon>
        <taxon>Ecdysozoa</taxon>
        <taxon>Nematoda</taxon>
        <taxon>Chromadorea</taxon>
        <taxon>Rhabditida</taxon>
        <taxon>Rhabditina</taxon>
        <taxon>Rhabditomorpha</taxon>
        <taxon>Rhabditoidea</taxon>
        <taxon>Rhabditidae</taxon>
        <taxon>Mesorhabditinae</taxon>
        <taxon>Mesorhabditis</taxon>
    </lineage>
</organism>
<keyword evidence="7" id="KW-1185">Reference proteome</keyword>
<keyword evidence="5" id="KW-0812">Transmembrane</keyword>
<feature type="region of interest" description="Disordered" evidence="4">
    <location>
        <begin position="98"/>
        <end position="142"/>
    </location>
</feature>
<feature type="domain" description="Nematode cuticle collagen N-terminal" evidence="6">
    <location>
        <begin position="24"/>
        <end position="76"/>
    </location>
</feature>
<sequence length="345" mass="35214">MTLSTREYSPILKSTLIEAENLRRIAFFGVAISTVATLTCIVAIPGLYNYMQHVQSSLQIEVDFCKHRVDGLFQQYERIQTFKAGRNGHRVIVKRQSYDSVDQATPKTPNISAQQNVPSSTGSNDGDQTNKYSTNESKGINSNRPAVFNECCSCKTGSPGPRGPPGDNGADGKNGTPGEDGRPGDDTDDESPNDFDFCYDCPPGPPGIPGPQGPKGSPGNPGNNGILGNDGKPGLDGIPGPQGPPGPDGELGEEGKQGPPGEVNEVPAPPGPTGPPGPPGPAGDDGPPGAPGQPGMAGNPGDIGDNGKDGEPGKKGQDGSDGEAGAVGNAGGCEHCPSPRTAPGY</sequence>
<evidence type="ECO:0000313" key="8">
    <source>
        <dbReference type="WBParaSite" id="MBELARI_LOCUS18236"/>
    </source>
</evidence>
<dbReference type="GO" id="GO:0042302">
    <property type="term" value="F:structural constituent of cuticle"/>
    <property type="evidence" value="ECO:0007669"/>
    <property type="project" value="InterPro"/>
</dbReference>
<feature type="compositionally biased region" description="Low complexity" evidence="4">
    <location>
        <begin position="214"/>
        <end position="239"/>
    </location>
</feature>
<keyword evidence="3" id="KW-1015">Disulfide bond</keyword>
<dbReference type="WBParaSite" id="MBELARI_LOCUS18236">
    <property type="protein sequence ID" value="MBELARI_LOCUS18236"/>
    <property type="gene ID" value="MBELARI_LOCUS18236"/>
</dbReference>
<protein>
    <submittedName>
        <fullName evidence="8">Nematode cuticle collagen N-terminal domain-containing protein</fullName>
    </submittedName>
</protein>
<keyword evidence="2" id="KW-0677">Repeat</keyword>
<feature type="compositionally biased region" description="Pro residues" evidence="4">
    <location>
        <begin position="202"/>
        <end position="212"/>
    </location>
</feature>
<evidence type="ECO:0000256" key="3">
    <source>
        <dbReference type="ARBA" id="ARBA00023157"/>
    </source>
</evidence>
<dbReference type="AlphaFoldDB" id="A0AAF3EWT4"/>
<dbReference type="InterPro" id="IPR002486">
    <property type="entry name" value="Col_cuticle_N"/>
</dbReference>
<feature type="compositionally biased region" description="Low complexity" evidence="4">
    <location>
        <begin position="282"/>
        <end position="300"/>
    </location>
</feature>